<keyword evidence="9" id="KW-0393">Immunoglobulin domain</keyword>
<dbReference type="InterPro" id="IPR036179">
    <property type="entry name" value="Ig-like_dom_sf"/>
</dbReference>
<dbReference type="InterPro" id="IPR007110">
    <property type="entry name" value="Ig-like_dom"/>
</dbReference>
<evidence type="ECO:0000256" key="9">
    <source>
        <dbReference type="ARBA" id="ARBA00023319"/>
    </source>
</evidence>
<gene>
    <name evidence="13" type="primary">Vsig1</name>
    <name evidence="13" type="ORF">CORCON_R00117</name>
</gene>
<keyword evidence="14" id="KW-1185">Reference proteome</keyword>
<dbReference type="GO" id="GO:0016323">
    <property type="term" value="C:basolateral plasma membrane"/>
    <property type="evidence" value="ECO:0007669"/>
    <property type="project" value="TreeGrafter"/>
</dbReference>
<dbReference type="SMART" id="SM00406">
    <property type="entry name" value="IGv"/>
    <property type="match status" value="1"/>
</dbReference>
<evidence type="ECO:0000313" key="14">
    <source>
        <dbReference type="Proteomes" id="UP000526942"/>
    </source>
</evidence>
<sequence>LALAHLSLPHLLPTGHVSGVVVTVPEKTVNVTTGGNATLLCTYTSSGSLENFFIQWSFYSAKESQLHTIYYYSGGQSYSYGEFKDRITAATGPGNASITISNMQPSDTGSYTCEVFSPQGDDGQSQKSVIVNVLVKPSKPFCKIEGTPEKGHLIYLLCKCEEGLPHPTYHWYKVDDNTLKPVTEQLNTNTGILYIGNLTTFETGYYRCIASNVLGNSTCELDLTAKHSDGAIVAGALIGAILAAAIICMIVWVLTKKAKKKKSSSNEMQEMAQKQSNAEYVQVPNEENIPVTTVPSSNATNEYSSVDEVAASGTPENDEKQEAEKEEIA</sequence>
<keyword evidence="7 11" id="KW-0472">Membrane</keyword>
<dbReference type="InterPro" id="IPR003598">
    <property type="entry name" value="Ig_sub2"/>
</dbReference>
<keyword evidence="5" id="KW-0677">Repeat</keyword>
<dbReference type="Proteomes" id="UP000526942">
    <property type="component" value="Unassembled WGS sequence"/>
</dbReference>
<dbReference type="GO" id="GO:0030277">
    <property type="term" value="P:maintenance of gastrointestinal epithelium"/>
    <property type="evidence" value="ECO:0007669"/>
    <property type="project" value="InterPro"/>
</dbReference>
<keyword evidence="4" id="KW-0732">Signal</keyword>
<dbReference type="GO" id="GO:0003382">
    <property type="term" value="P:epithelial cell morphogenesis"/>
    <property type="evidence" value="ECO:0007669"/>
    <property type="project" value="InterPro"/>
</dbReference>
<keyword evidence="8" id="KW-1015">Disulfide bond</keyword>
<feature type="compositionally biased region" description="Polar residues" evidence="10">
    <location>
        <begin position="290"/>
        <end position="304"/>
    </location>
</feature>
<comment type="caution">
    <text evidence="13">The sequence shown here is derived from an EMBL/GenBank/DDBJ whole genome shotgun (WGS) entry which is preliminary data.</text>
</comment>
<dbReference type="Pfam" id="PF13927">
    <property type="entry name" value="Ig_3"/>
    <property type="match status" value="1"/>
</dbReference>
<evidence type="ECO:0000256" key="11">
    <source>
        <dbReference type="SAM" id="Phobius"/>
    </source>
</evidence>
<dbReference type="SUPFAM" id="SSF48726">
    <property type="entry name" value="Immunoglobulin"/>
    <property type="match status" value="2"/>
</dbReference>
<dbReference type="SMART" id="SM00409">
    <property type="entry name" value="IG"/>
    <property type="match status" value="2"/>
</dbReference>
<evidence type="ECO:0000313" key="13">
    <source>
        <dbReference type="EMBL" id="NXJ91243.1"/>
    </source>
</evidence>
<organism evidence="13 14">
    <name type="scientific">Corythaixoides concolor</name>
    <name type="common">Grey go-away-bird</name>
    <dbReference type="NCBI Taxonomy" id="103956"/>
    <lineage>
        <taxon>Eukaryota</taxon>
        <taxon>Metazoa</taxon>
        <taxon>Chordata</taxon>
        <taxon>Craniata</taxon>
        <taxon>Vertebrata</taxon>
        <taxon>Euteleostomi</taxon>
        <taxon>Archelosauria</taxon>
        <taxon>Archosauria</taxon>
        <taxon>Dinosauria</taxon>
        <taxon>Saurischia</taxon>
        <taxon>Theropoda</taxon>
        <taxon>Coelurosauria</taxon>
        <taxon>Aves</taxon>
        <taxon>Neognathae</taxon>
        <taxon>Neoaves</taxon>
        <taxon>Otidimorphae</taxon>
        <taxon>Musophagiformes</taxon>
        <taxon>Musophagidae</taxon>
        <taxon>Corythaixoides</taxon>
    </lineage>
</organism>
<dbReference type="Gene3D" id="2.60.40.10">
    <property type="entry name" value="Immunoglobulins"/>
    <property type="match status" value="2"/>
</dbReference>
<evidence type="ECO:0000256" key="7">
    <source>
        <dbReference type="ARBA" id="ARBA00023136"/>
    </source>
</evidence>
<feature type="non-terminal residue" evidence="13">
    <location>
        <position position="1"/>
    </location>
</feature>
<evidence type="ECO:0000256" key="8">
    <source>
        <dbReference type="ARBA" id="ARBA00023157"/>
    </source>
</evidence>
<protein>
    <recommendedName>
        <fullName evidence="2">V-set and immunoglobulin domain-containing protein 1</fullName>
    </recommendedName>
</protein>
<name>A0A7L0F7E7_CORCN</name>
<dbReference type="InterPro" id="IPR013106">
    <property type="entry name" value="Ig_V-set"/>
</dbReference>
<dbReference type="PANTHER" id="PTHR44974">
    <property type="entry name" value="V-SET AND IMMUNOGLOBULIN DOMAIN-CONTAINING PROTEIN 1"/>
    <property type="match status" value="1"/>
</dbReference>
<feature type="transmembrane region" description="Helical" evidence="11">
    <location>
        <begin position="231"/>
        <end position="254"/>
    </location>
</feature>
<dbReference type="InterPro" id="IPR013783">
    <property type="entry name" value="Ig-like_fold"/>
</dbReference>
<evidence type="ECO:0000256" key="4">
    <source>
        <dbReference type="ARBA" id="ARBA00022729"/>
    </source>
</evidence>
<dbReference type="Pfam" id="PF07686">
    <property type="entry name" value="V-set"/>
    <property type="match status" value="1"/>
</dbReference>
<feature type="compositionally biased region" description="Basic and acidic residues" evidence="10">
    <location>
        <begin position="317"/>
        <end position="329"/>
    </location>
</feature>
<feature type="domain" description="Ig-like" evidence="12">
    <location>
        <begin position="137"/>
        <end position="224"/>
    </location>
</feature>
<feature type="region of interest" description="Disordered" evidence="10">
    <location>
        <begin position="265"/>
        <end position="329"/>
    </location>
</feature>
<dbReference type="InterPro" id="IPR029861">
    <property type="entry name" value="VSIG1"/>
</dbReference>
<accession>A0A7L0F7E7</accession>
<evidence type="ECO:0000256" key="1">
    <source>
        <dbReference type="ARBA" id="ARBA00004479"/>
    </source>
</evidence>
<evidence type="ECO:0000259" key="12">
    <source>
        <dbReference type="PROSITE" id="PS50835"/>
    </source>
</evidence>
<feature type="domain" description="Ig-like" evidence="12">
    <location>
        <begin position="9"/>
        <end position="130"/>
    </location>
</feature>
<feature type="compositionally biased region" description="Polar residues" evidence="10">
    <location>
        <begin position="266"/>
        <end position="279"/>
    </location>
</feature>
<comment type="subcellular location">
    <subcellularLocation>
        <location evidence="1">Membrane</location>
        <topology evidence="1">Single-pass type I membrane protein</topology>
    </subcellularLocation>
</comment>
<dbReference type="PROSITE" id="PS50835">
    <property type="entry name" value="IG_LIKE"/>
    <property type="match status" value="2"/>
</dbReference>
<reference evidence="13 14" key="1">
    <citation type="submission" date="2019-09" db="EMBL/GenBank/DDBJ databases">
        <title>Bird 10,000 Genomes (B10K) Project - Family phase.</title>
        <authorList>
            <person name="Zhang G."/>
        </authorList>
    </citation>
    <scope>NUCLEOTIDE SEQUENCE [LARGE SCALE GENOMIC DNA]</scope>
    <source>
        <strain evidence="13">B10K-DU-011-20</strain>
        <tissue evidence="13">Muscle</tissue>
    </source>
</reference>
<feature type="non-terminal residue" evidence="13">
    <location>
        <position position="329"/>
    </location>
</feature>
<dbReference type="SMART" id="SM00408">
    <property type="entry name" value="IGc2"/>
    <property type="match status" value="2"/>
</dbReference>
<dbReference type="PANTHER" id="PTHR44974:SF1">
    <property type="entry name" value="V-SET AND IMMUNOGLOBULIN DOMAIN-CONTAINING PROTEIN 1"/>
    <property type="match status" value="1"/>
</dbReference>
<dbReference type="InterPro" id="IPR003599">
    <property type="entry name" value="Ig_sub"/>
</dbReference>
<keyword evidence="3 11" id="KW-0812">Transmembrane</keyword>
<dbReference type="OrthoDB" id="190835at2759"/>
<evidence type="ECO:0000256" key="6">
    <source>
        <dbReference type="ARBA" id="ARBA00022989"/>
    </source>
</evidence>
<evidence type="ECO:0000256" key="10">
    <source>
        <dbReference type="SAM" id="MobiDB-lite"/>
    </source>
</evidence>
<dbReference type="AlphaFoldDB" id="A0A7L0F7E7"/>
<keyword evidence="6 11" id="KW-1133">Transmembrane helix</keyword>
<dbReference type="EMBL" id="VXAM01000143">
    <property type="protein sequence ID" value="NXJ91243.1"/>
    <property type="molecule type" value="Genomic_DNA"/>
</dbReference>
<dbReference type="FunFam" id="2.60.40.10:FF:000931">
    <property type="entry name" value="V-set and immunoglobulin domain containing 1"/>
    <property type="match status" value="1"/>
</dbReference>
<evidence type="ECO:0000256" key="2">
    <source>
        <dbReference type="ARBA" id="ARBA00017514"/>
    </source>
</evidence>
<evidence type="ECO:0000256" key="3">
    <source>
        <dbReference type="ARBA" id="ARBA00022692"/>
    </source>
</evidence>
<evidence type="ECO:0000256" key="5">
    <source>
        <dbReference type="ARBA" id="ARBA00022737"/>
    </source>
</evidence>
<proteinExistence type="predicted"/>
<dbReference type="FunFam" id="2.60.40.10:FF:000095">
    <property type="entry name" value="immunoglobulin superfamily member 11 isoform X1"/>
    <property type="match status" value="1"/>
</dbReference>